<evidence type="ECO:0000313" key="3">
    <source>
        <dbReference type="Proteomes" id="UP000001194"/>
    </source>
</evidence>
<dbReference type="HOGENOM" id="CLU_1586754_0_0_1"/>
<dbReference type="GeneID" id="6071876"/>
<sequence length="168" mass="19358">MYKTSQGSIATRNLTELYQQVIDFSGIFQQTHQAWGRTVACLFQIEKDYTVACLVSTVACLVSEDCGLSCFRGLWPALFQGTYHKMINLQSISSSMLVGFQHPMGHFYDIFVFPFFRIFFTFPFQSFFLLEKYKERCRAIQILIILFLCKMSNFVDTSSITVIPLTSL</sequence>
<keyword evidence="1" id="KW-0472">Membrane</keyword>
<dbReference type="KEGG" id="lbc:LACBIDRAFT_322391"/>
<reference evidence="2 3" key="1">
    <citation type="journal article" date="2008" name="Nature">
        <title>The genome of Laccaria bicolor provides insights into mycorrhizal symbiosis.</title>
        <authorList>
            <person name="Martin F."/>
            <person name="Aerts A."/>
            <person name="Ahren D."/>
            <person name="Brun A."/>
            <person name="Danchin E.G.J."/>
            <person name="Duchaussoy F."/>
            <person name="Gibon J."/>
            <person name="Kohler A."/>
            <person name="Lindquist E."/>
            <person name="Pereda V."/>
            <person name="Salamov A."/>
            <person name="Shapiro H.J."/>
            <person name="Wuyts J."/>
            <person name="Blaudez D."/>
            <person name="Buee M."/>
            <person name="Brokstein P."/>
            <person name="Canbaeck B."/>
            <person name="Cohen D."/>
            <person name="Courty P.E."/>
            <person name="Coutinho P.M."/>
            <person name="Delaruelle C."/>
            <person name="Detter J.C."/>
            <person name="Deveau A."/>
            <person name="DiFazio S."/>
            <person name="Duplessis S."/>
            <person name="Fraissinet-Tachet L."/>
            <person name="Lucic E."/>
            <person name="Frey-Klett P."/>
            <person name="Fourrey C."/>
            <person name="Feussner I."/>
            <person name="Gay G."/>
            <person name="Grimwood J."/>
            <person name="Hoegger P.J."/>
            <person name="Jain P."/>
            <person name="Kilaru S."/>
            <person name="Labbe J."/>
            <person name="Lin Y.C."/>
            <person name="Legue V."/>
            <person name="Le Tacon F."/>
            <person name="Marmeisse R."/>
            <person name="Melayah D."/>
            <person name="Montanini B."/>
            <person name="Muratet M."/>
            <person name="Nehls U."/>
            <person name="Niculita-Hirzel H."/>
            <person name="Oudot-Le Secq M.P."/>
            <person name="Peter M."/>
            <person name="Quesneville H."/>
            <person name="Rajashekar B."/>
            <person name="Reich M."/>
            <person name="Rouhier N."/>
            <person name="Schmutz J."/>
            <person name="Yin T."/>
            <person name="Chalot M."/>
            <person name="Henrissat B."/>
            <person name="Kuees U."/>
            <person name="Lucas S."/>
            <person name="Van de Peer Y."/>
            <person name="Podila G.K."/>
            <person name="Polle A."/>
            <person name="Pukkila P.J."/>
            <person name="Richardson P.M."/>
            <person name="Rouze P."/>
            <person name="Sanders I.R."/>
            <person name="Stajich J.E."/>
            <person name="Tunlid A."/>
            <person name="Tuskan G."/>
            <person name="Grigoriev I.V."/>
        </authorList>
    </citation>
    <scope>NUCLEOTIDE SEQUENCE [LARGE SCALE GENOMIC DNA]</scope>
    <source>
        <strain evidence="3">S238N-H82 / ATCC MYA-4686</strain>
    </source>
</reference>
<dbReference type="AlphaFoldDB" id="B0CW47"/>
<proteinExistence type="predicted"/>
<dbReference type="InParanoid" id="B0CW47"/>
<name>B0CW47_LACBS</name>
<keyword evidence="1" id="KW-1133">Transmembrane helix</keyword>
<dbReference type="RefSeq" id="XP_001875945.1">
    <property type="nucleotide sequence ID" value="XM_001875910.1"/>
</dbReference>
<evidence type="ECO:0000256" key="1">
    <source>
        <dbReference type="SAM" id="Phobius"/>
    </source>
</evidence>
<dbReference type="Proteomes" id="UP000001194">
    <property type="component" value="Unassembled WGS sequence"/>
</dbReference>
<keyword evidence="3" id="KW-1185">Reference proteome</keyword>
<accession>B0CW47</accession>
<organism evidence="3">
    <name type="scientific">Laccaria bicolor (strain S238N-H82 / ATCC MYA-4686)</name>
    <name type="common">Bicoloured deceiver</name>
    <name type="synonym">Laccaria laccata var. bicolor</name>
    <dbReference type="NCBI Taxonomy" id="486041"/>
    <lineage>
        <taxon>Eukaryota</taxon>
        <taxon>Fungi</taxon>
        <taxon>Dikarya</taxon>
        <taxon>Basidiomycota</taxon>
        <taxon>Agaricomycotina</taxon>
        <taxon>Agaricomycetes</taxon>
        <taxon>Agaricomycetidae</taxon>
        <taxon>Agaricales</taxon>
        <taxon>Agaricineae</taxon>
        <taxon>Hydnangiaceae</taxon>
        <taxon>Laccaria</taxon>
    </lineage>
</organism>
<protein>
    <submittedName>
        <fullName evidence="2">Predicted protein</fullName>
    </submittedName>
</protein>
<gene>
    <name evidence="2" type="ORF">LACBIDRAFT_322391</name>
</gene>
<keyword evidence="1" id="KW-0812">Transmembrane</keyword>
<evidence type="ECO:0000313" key="2">
    <source>
        <dbReference type="EMBL" id="EDR13447.1"/>
    </source>
</evidence>
<dbReference type="EMBL" id="DS547093">
    <property type="protein sequence ID" value="EDR13447.1"/>
    <property type="molecule type" value="Genomic_DNA"/>
</dbReference>
<feature type="transmembrane region" description="Helical" evidence="1">
    <location>
        <begin position="142"/>
        <end position="165"/>
    </location>
</feature>
<feature type="transmembrane region" description="Helical" evidence="1">
    <location>
        <begin position="110"/>
        <end position="130"/>
    </location>
</feature>